<name>A0A4Y9ENX7_9SPHN</name>
<dbReference type="InterPro" id="IPR007497">
    <property type="entry name" value="SIMPL/DUF541"/>
</dbReference>
<keyword evidence="3" id="KW-1185">Reference proteome</keyword>
<evidence type="ECO:0000313" key="3">
    <source>
        <dbReference type="Proteomes" id="UP000297737"/>
    </source>
</evidence>
<comment type="caution">
    <text evidence="2">The sequence shown here is derived from an EMBL/GenBank/DDBJ whole genome shotgun (WGS) entry which is preliminary data.</text>
</comment>
<gene>
    <name evidence="2" type="ORF">EUV02_07670</name>
</gene>
<feature type="signal peptide" evidence="1">
    <location>
        <begin position="1"/>
        <end position="21"/>
    </location>
</feature>
<dbReference type="GO" id="GO:0006974">
    <property type="term" value="P:DNA damage response"/>
    <property type="evidence" value="ECO:0007669"/>
    <property type="project" value="TreeGrafter"/>
</dbReference>
<dbReference type="InterPro" id="IPR052022">
    <property type="entry name" value="26kDa_periplasmic_antigen"/>
</dbReference>
<protein>
    <submittedName>
        <fullName evidence="2">SIMPL domain-containing protein</fullName>
    </submittedName>
</protein>
<evidence type="ECO:0000256" key="1">
    <source>
        <dbReference type="SAM" id="SignalP"/>
    </source>
</evidence>
<keyword evidence="1" id="KW-0732">Signal</keyword>
<accession>A0A4Y9ENX7</accession>
<feature type="chain" id="PRO_5021284681" evidence="1">
    <location>
        <begin position="22"/>
        <end position="234"/>
    </location>
</feature>
<dbReference type="Proteomes" id="UP000297737">
    <property type="component" value="Unassembled WGS sequence"/>
</dbReference>
<reference evidence="2 3" key="1">
    <citation type="submission" date="2019-02" db="EMBL/GenBank/DDBJ databases">
        <title>Polymorphobacter sp. isolated from the lake at the Tibet of China.</title>
        <authorList>
            <person name="Li A."/>
        </authorList>
    </citation>
    <scope>NUCLEOTIDE SEQUENCE [LARGE SCALE GENOMIC DNA]</scope>
    <source>
        <strain evidence="2 3">DJ1R-1</strain>
    </source>
</reference>
<proteinExistence type="predicted"/>
<dbReference type="PANTHER" id="PTHR34387">
    <property type="entry name" value="SLR1258 PROTEIN"/>
    <property type="match status" value="1"/>
</dbReference>
<dbReference type="PANTHER" id="PTHR34387:SF1">
    <property type="entry name" value="PERIPLASMIC IMMUNOGENIC PROTEIN"/>
    <property type="match status" value="1"/>
</dbReference>
<dbReference type="OrthoDB" id="9813144at2"/>
<dbReference type="Gene3D" id="3.30.110.170">
    <property type="entry name" value="Protein of unknown function (DUF541), domain 1"/>
    <property type="match status" value="1"/>
</dbReference>
<dbReference type="Pfam" id="PF04402">
    <property type="entry name" value="SIMPL"/>
    <property type="match status" value="1"/>
</dbReference>
<dbReference type="RefSeq" id="WP_135245661.1">
    <property type="nucleotide sequence ID" value="NZ_SIHO01000002.1"/>
</dbReference>
<dbReference type="AlphaFoldDB" id="A0A4Y9ENX7"/>
<evidence type="ECO:0000313" key="2">
    <source>
        <dbReference type="EMBL" id="TFU03069.1"/>
    </source>
</evidence>
<organism evidence="2 3">
    <name type="scientific">Glacieibacterium arshaanense</name>
    <dbReference type="NCBI Taxonomy" id="2511025"/>
    <lineage>
        <taxon>Bacteria</taxon>
        <taxon>Pseudomonadati</taxon>
        <taxon>Pseudomonadota</taxon>
        <taxon>Alphaproteobacteria</taxon>
        <taxon>Sphingomonadales</taxon>
        <taxon>Sphingosinicellaceae</taxon>
        <taxon>Glacieibacterium</taxon>
    </lineage>
</organism>
<dbReference type="EMBL" id="SIHO01000002">
    <property type="protein sequence ID" value="TFU03069.1"/>
    <property type="molecule type" value="Genomic_DNA"/>
</dbReference>
<dbReference type="Gene3D" id="3.30.70.2970">
    <property type="entry name" value="Protein of unknown function (DUF541), domain 2"/>
    <property type="match status" value="1"/>
</dbReference>
<sequence>MKTRHLAAIFAAAVASLPAQAQTVAAPTVTLSVEGRVSQAPDIVDISGGVVTSAPTAAAALADNATRMTAVVAAVRKAGIADRDIQTSGLSLQPQYKYGDNQPPVLTGYQANNTISIRVRKIDDAGKLIDTLVAQGANQISGPTFGIDKADAALDSARAQAVATGRTRADLYAKAAGLRVRRLVSISEGGAVEPGPRPMVMMARADKIGAAPPTPVAPGEVELSITVQMVYELE</sequence>